<feature type="region of interest" description="Disordered" evidence="1">
    <location>
        <begin position="354"/>
        <end position="480"/>
    </location>
</feature>
<gene>
    <name evidence="2" type="ORF">WMY93_013908</name>
</gene>
<feature type="compositionally biased region" description="Basic and acidic residues" evidence="1">
    <location>
        <begin position="31"/>
        <end position="48"/>
    </location>
</feature>
<feature type="region of interest" description="Disordered" evidence="1">
    <location>
        <begin position="60"/>
        <end position="106"/>
    </location>
</feature>
<evidence type="ECO:0000313" key="2">
    <source>
        <dbReference type="EMBL" id="KAK7913697.1"/>
    </source>
</evidence>
<accession>A0AAW0PAI7</accession>
<evidence type="ECO:0000256" key="1">
    <source>
        <dbReference type="SAM" id="MobiDB-lite"/>
    </source>
</evidence>
<feature type="region of interest" description="Disordered" evidence="1">
    <location>
        <begin position="507"/>
        <end position="673"/>
    </location>
</feature>
<dbReference type="Proteomes" id="UP001460270">
    <property type="component" value="Unassembled WGS sequence"/>
</dbReference>
<feature type="compositionally biased region" description="Low complexity" evidence="1">
    <location>
        <begin position="542"/>
        <end position="552"/>
    </location>
</feature>
<evidence type="ECO:0000313" key="3">
    <source>
        <dbReference type="Proteomes" id="UP001460270"/>
    </source>
</evidence>
<organism evidence="2 3">
    <name type="scientific">Mugilogobius chulae</name>
    <name type="common">yellowstripe goby</name>
    <dbReference type="NCBI Taxonomy" id="88201"/>
    <lineage>
        <taxon>Eukaryota</taxon>
        <taxon>Metazoa</taxon>
        <taxon>Chordata</taxon>
        <taxon>Craniata</taxon>
        <taxon>Vertebrata</taxon>
        <taxon>Euteleostomi</taxon>
        <taxon>Actinopterygii</taxon>
        <taxon>Neopterygii</taxon>
        <taxon>Teleostei</taxon>
        <taxon>Neoteleostei</taxon>
        <taxon>Acanthomorphata</taxon>
        <taxon>Gobiaria</taxon>
        <taxon>Gobiiformes</taxon>
        <taxon>Gobioidei</taxon>
        <taxon>Gobiidae</taxon>
        <taxon>Gobionellinae</taxon>
        <taxon>Mugilogobius</taxon>
    </lineage>
</organism>
<dbReference type="AlphaFoldDB" id="A0AAW0PAI7"/>
<comment type="caution">
    <text evidence="2">The sequence shown here is derived from an EMBL/GenBank/DDBJ whole genome shotgun (WGS) entry which is preliminary data.</text>
</comment>
<protein>
    <submittedName>
        <fullName evidence="2">Uncharacterized protein</fullName>
    </submittedName>
</protein>
<name>A0AAW0PAI7_9GOBI</name>
<feature type="compositionally biased region" description="Basic and acidic residues" evidence="1">
    <location>
        <begin position="366"/>
        <end position="381"/>
    </location>
</feature>
<feature type="compositionally biased region" description="Polar residues" evidence="1">
    <location>
        <begin position="526"/>
        <end position="535"/>
    </location>
</feature>
<dbReference type="PANTHER" id="PTHR21937:SF5">
    <property type="entry name" value="GENE 973-RELATED"/>
    <property type="match status" value="1"/>
</dbReference>
<feature type="compositionally biased region" description="Polar residues" evidence="1">
    <location>
        <begin position="384"/>
        <end position="405"/>
    </location>
</feature>
<feature type="compositionally biased region" description="Polar residues" evidence="1">
    <location>
        <begin position="95"/>
        <end position="104"/>
    </location>
</feature>
<reference evidence="3" key="1">
    <citation type="submission" date="2024-04" db="EMBL/GenBank/DDBJ databases">
        <title>Salinicola lusitanus LLJ914,a marine bacterium isolated from the Okinawa Trough.</title>
        <authorList>
            <person name="Li J."/>
        </authorList>
    </citation>
    <scope>NUCLEOTIDE SEQUENCE [LARGE SCALE GENOMIC DNA]</scope>
</reference>
<sequence>MEQQESQCEDGHRRRISVFLQMPSVTADSASLEKHHFKNATEAKEEKDFKRNLLSTSAAQIQQQEVTDVASGIHQSDSSRNNDHGKRHEDKVFPKQSSTRQSGQVGFLPPLKAAQPVQFESHKMHSDRCAERLPPIEETGAGRTRGLDHNPADVKLLKNTMGSQQTFLPRLVPEANEGCFAPVGLLTGKKGPGRQSSLAFLQKLSEESSDPRNLEVVRGVLPLELRDLQGQSVGSLILGPDGEIIQISMFDNIQHSAREHALEVVSAKGERLPWVVLLQPENHQLTDKNEMQMVDIKQDHNFDKFPDFIRHGAGSGSAKVKFDPDAVENRDYRDSKSVTKLKIKRPKLAENIVSDSSSLDETEEETNSREDTGIKDKKDIRSGQLPQIQQLDLSTSTSNEKSAINKSPMKQLHKMEKRKDRRSSSHQNSSGTEREGRITAHDSLSFTGSDDENKTTKTNKGVKSKEAMTKKTNNKSASQGNFDADIFHMFFSSLLASDLLANEAIKNSEDSKGDESRLNSDKYSRSLRSLTSGASGSRPRHSSNSQKSLSSSCEGGTLQGNTAVVTEQPIKEQDNNSKVLAAEKAKLQKQEEVRKRREQEEEQRRQQQKVELEQRMKNELQNERQRRAEEARLKKQTEEEERQRREEEEQRRKQREQERREREIRMQQEKKRQMEHFQRMREEEEQRRKAEANRLKLLEEKRLQEENLKLQEMTASERVEYLRKKQEENNKREIEEEEHRKKEEEAALINAQKAKMEEELLAREMALLHQRLSFKRGLMVETEGLERSQGISRPWTYSYFTLLQLLSLSTAGERHMSDN</sequence>
<feature type="compositionally biased region" description="Polar residues" evidence="1">
    <location>
        <begin position="470"/>
        <end position="480"/>
    </location>
</feature>
<feature type="compositionally biased region" description="Basic and acidic residues" evidence="1">
    <location>
        <begin position="569"/>
        <end position="673"/>
    </location>
</feature>
<feature type="compositionally biased region" description="Basic and acidic residues" evidence="1">
    <location>
        <begin position="507"/>
        <end position="524"/>
    </location>
</feature>
<keyword evidence="3" id="KW-1185">Reference proteome</keyword>
<feature type="compositionally biased region" description="Basic and acidic residues" evidence="1">
    <location>
        <begin position="80"/>
        <end position="93"/>
    </location>
</feature>
<dbReference type="InterPro" id="IPR031440">
    <property type="entry name" value="DUF4670"/>
</dbReference>
<dbReference type="Pfam" id="PF15709">
    <property type="entry name" value="DUF4670"/>
    <property type="match status" value="1"/>
</dbReference>
<feature type="region of interest" description="Disordered" evidence="1">
    <location>
        <begin position="29"/>
        <end position="48"/>
    </location>
</feature>
<dbReference type="PANTHER" id="PTHR21937">
    <property type="entry name" value="CCDC66 DOMAIN-CONTAINING PROTEIN"/>
    <property type="match status" value="1"/>
</dbReference>
<proteinExistence type="predicted"/>
<dbReference type="EMBL" id="JBBPFD010000009">
    <property type="protein sequence ID" value="KAK7913697.1"/>
    <property type="molecule type" value="Genomic_DNA"/>
</dbReference>